<reference evidence="17" key="2">
    <citation type="submission" date="2017-01" db="EMBL/GenBank/DDBJ databases">
        <authorList>
            <person name="Mah S.A."/>
            <person name="Swanson W.J."/>
            <person name="Moy G.W."/>
            <person name="Vacquier V.D."/>
        </authorList>
    </citation>
    <scope>NUCLEOTIDE SEQUENCE [LARGE SCALE GENOMIC DNA]</scope>
    <source>
        <strain evidence="17">124861</strain>
    </source>
</reference>
<evidence type="ECO:0000313" key="18">
    <source>
        <dbReference type="Proteomes" id="UP000193346"/>
    </source>
</evidence>
<dbReference type="EMBL" id="MTAC01000010">
    <property type="protein sequence ID" value="OSI35387.1"/>
    <property type="molecule type" value="Genomic_DNA"/>
</dbReference>
<dbReference type="InterPro" id="IPR002898">
    <property type="entry name" value="MotA_ExbB_proton_chnl"/>
</dbReference>
<organism evidence="15 17">
    <name type="scientific">Neisseria dumasiana</name>
    <dbReference type="NCBI Taxonomy" id="1931275"/>
    <lineage>
        <taxon>Bacteria</taxon>
        <taxon>Pseudomonadati</taxon>
        <taxon>Pseudomonadota</taxon>
        <taxon>Betaproteobacteria</taxon>
        <taxon>Neisseriales</taxon>
        <taxon>Neisseriaceae</taxon>
        <taxon>Neisseria</taxon>
    </lineage>
</organism>
<evidence type="ECO:0000256" key="7">
    <source>
        <dbReference type="ARBA" id="ARBA00022692"/>
    </source>
</evidence>
<comment type="function">
    <text evidence="11">Involved in the TonB-dependent energy-dependent transport of various receptor-bound substrates. Protects ExbD from proteolytic degradation and functionally stabilizes TonB.</text>
</comment>
<dbReference type="STRING" id="1931275.BV914_07550"/>
<keyword evidence="6" id="KW-0997">Cell inner membrane</keyword>
<dbReference type="Pfam" id="PF01618">
    <property type="entry name" value="MotA_ExbB"/>
    <property type="match status" value="1"/>
</dbReference>
<dbReference type="AlphaFoldDB" id="A0A1X3DHA3"/>
<evidence type="ECO:0000256" key="12">
    <source>
        <dbReference type="RuleBase" id="RU004057"/>
    </source>
</evidence>
<evidence type="ECO:0000256" key="9">
    <source>
        <dbReference type="ARBA" id="ARBA00022989"/>
    </source>
</evidence>
<evidence type="ECO:0000256" key="11">
    <source>
        <dbReference type="ARBA" id="ARBA00024816"/>
    </source>
</evidence>
<evidence type="ECO:0000256" key="4">
    <source>
        <dbReference type="ARBA" id="ARBA00022448"/>
    </source>
</evidence>
<sequence length="219" mass="23932">MNLKLIFESGDAVLISVFFLLLFMSIITWTIMIVRGIKLMKAKKANQAVKPLIWNAKTLDEAVQKAKTVSSPMSELTLEAVRAHENYRKHKDTQIAAAVPLNDYLVRQIRNSMSQILRKFDGGLTALASVGATAPFIGLFGTVWGIYHALINISESGQMSIAAVAGPIGEALVATAFGLFVAIPAVLAYNFLVRGNKTLAQDMDAFAHDFHVQLLNNKD</sequence>
<evidence type="ECO:0000256" key="1">
    <source>
        <dbReference type="ARBA" id="ARBA00004429"/>
    </source>
</evidence>
<dbReference type="OrthoDB" id="9805133at2"/>
<keyword evidence="9 13" id="KW-1133">Transmembrane helix</keyword>
<dbReference type="InterPro" id="IPR050790">
    <property type="entry name" value="ExbB/TolQ_transport"/>
</dbReference>
<evidence type="ECO:0000256" key="2">
    <source>
        <dbReference type="ARBA" id="ARBA00011471"/>
    </source>
</evidence>
<dbReference type="GO" id="GO:0017038">
    <property type="term" value="P:protein import"/>
    <property type="evidence" value="ECO:0007669"/>
    <property type="project" value="TreeGrafter"/>
</dbReference>
<evidence type="ECO:0000256" key="10">
    <source>
        <dbReference type="ARBA" id="ARBA00023136"/>
    </source>
</evidence>
<evidence type="ECO:0000256" key="5">
    <source>
        <dbReference type="ARBA" id="ARBA00022475"/>
    </source>
</evidence>
<dbReference type="GO" id="GO:0005886">
    <property type="term" value="C:plasma membrane"/>
    <property type="evidence" value="ECO:0007669"/>
    <property type="project" value="UniProtKB-SubCell"/>
</dbReference>
<dbReference type="EMBL" id="MTAB01000016">
    <property type="protein sequence ID" value="OSI20372.1"/>
    <property type="molecule type" value="Genomic_DNA"/>
</dbReference>
<comment type="similarity">
    <text evidence="12">Belongs to the exbB/tolQ family.</text>
</comment>
<comment type="subunit">
    <text evidence="2">The accessory proteins ExbB and ExbD seem to form a complex with TonB.</text>
</comment>
<feature type="transmembrane region" description="Helical" evidence="13">
    <location>
        <begin position="12"/>
        <end position="34"/>
    </location>
</feature>
<keyword evidence="7 13" id="KW-0812">Transmembrane</keyword>
<evidence type="ECO:0000259" key="14">
    <source>
        <dbReference type="Pfam" id="PF01618"/>
    </source>
</evidence>
<gene>
    <name evidence="15" type="ORF">BV912_07985</name>
    <name evidence="16" type="ORF">BV913_05305</name>
</gene>
<reference evidence="15 18" key="1">
    <citation type="submission" date="2017-01" db="EMBL/GenBank/DDBJ databases">
        <authorList>
            <person name="Wolfgang W.J."/>
            <person name="Cole J."/>
            <person name="Wroblewski D."/>
            <person name="Mcginnis J."/>
            <person name="Musser K.A."/>
        </authorList>
    </citation>
    <scope>NUCLEOTIDE SEQUENCE</scope>
    <source>
        <strain evidence="15">124861</strain>
        <strain evidence="16 18">93087</strain>
    </source>
</reference>
<evidence type="ECO:0000256" key="8">
    <source>
        <dbReference type="ARBA" id="ARBA00022927"/>
    </source>
</evidence>
<dbReference type="PANTHER" id="PTHR30625">
    <property type="entry name" value="PROTEIN TOLQ"/>
    <property type="match status" value="1"/>
</dbReference>
<keyword evidence="10 13" id="KW-0472">Membrane</keyword>
<feature type="transmembrane region" description="Helical" evidence="13">
    <location>
        <begin position="171"/>
        <end position="193"/>
    </location>
</feature>
<accession>A0A1X3DHA3</accession>
<evidence type="ECO:0000313" key="16">
    <source>
        <dbReference type="EMBL" id="OSI35387.1"/>
    </source>
</evidence>
<protein>
    <recommendedName>
        <fullName evidence="3">Biopolymer transport protein ExbB</fullName>
    </recommendedName>
</protein>
<keyword evidence="8 12" id="KW-0653">Protein transport</keyword>
<dbReference type="Proteomes" id="UP000193303">
    <property type="component" value="Unassembled WGS sequence"/>
</dbReference>
<comment type="subcellular location">
    <subcellularLocation>
        <location evidence="1">Cell inner membrane</location>
        <topology evidence="1">Multi-pass membrane protein</topology>
    </subcellularLocation>
    <subcellularLocation>
        <location evidence="12">Membrane</location>
        <topology evidence="12">Multi-pass membrane protein</topology>
    </subcellularLocation>
</comment>
<keyword evidence="4 12" id="KW-0813">Transport</keyword>
<evidence type="ECO:0000313" key="17">
    <source>
        <dbReference type="Proteomes" id="UP000193303"/>
    </source>
</evidence>
<dbReference type="RefSeq" id="WP_054617435.1">
    <property type="nucleotide sequence ID" value="NZ_CP091509.1"/>
</dbReference>
<feature type="domain" description="MotA/TolQ/ExbB proton channel" evidence="14">
    <location>
        <begin position="102"/>
        <end position="204"/>
    </location>
</feature>
<dbReference type="PANTHER" id="PTHR30625:SF14">
    <property type="entry name" value="BIOPOLYMER TRANSPORT PROTEIN EXBB"/>
    <property type="match status" value="1"/>
</dbReference>
<feature type="transmembrane region" description="Helical" evidence="13">
    <location>
        <begin position="123"/>
        <end position="151"/>
    </location>
</feature>
<dbReference type="Proteomes" id="UP000193346">
    <property type="component" value="Unassembled WGS sequence"/>
</dbReference>
<keyword evidence="5" id="KW-1003">Cell membrane</keyword>
<evidence type="ECO:0000313" key="15">
    <source>
        <dbReference type="EMBL" id="OSI20372.1"/>
    </source>
</evidence>
<keyword evidence="18" id="KW-1185">Reference proteome</keyword>
<proteinExistence type="inferred from homology"/>
<name>A0A1X3DHA3_9NEIS</name>
<comment type="caution">
    <text evidence="15">The sequence shown here is derived from an EMBL/GenBank/DDBJ whole genome shotgun (WGS) entry which is preliminary data.</text>
</comment>
<evidence type="ECO:0000256" key="3">
    <source>
        <dbReference type="ARBA" id="ARBA00022093"/>
    </source>
</evidence>
<evidence type="ECO:0000256" key="6">
    <source>
        <dbReference type="ARBA" id="ARBA00022519"/>
    </source>
</evidence>
<evidence type="ECO:0000256" key="13">
    <source>
        <dbReference type="SAM" id="Phobius"/>
    </source>
</evidence>